<proteinExistence type="predicted"/>
<feature type="region of interest" description="Disordered" evidence="1">
    <location>
        <begin position="388"/>
        <end position="407"/>
    </location>
</feature>
<protein>
    <submittedName>
        <fullName evidence="2">Uncharacterized protein</fullName>
    </submittedName>
</protein>
<reference evidence="2 3" key="3">
    <citation type="journal article" date="2015" name="Genome Announc.">
        <title>Draft Genome Sequence of the Archiascomycetous Yeast Saitoella complicata.</title>
        <authorList>
            <person name="Yamauchi K."/>
            <person name="Kondo S."/>
            <person name="Hamamoto M."/>
            <person name="Takahashi Y."/>
            <person name="Ogura Y."/>
            <person name="Hayashi T."/>
            <person name="Nishida H."/>
        </authorList>
    </citation>
    <scope>NUCLEOTIDE SEQUENCE [LARGE SCALE GENOMIC DNA]</scope>
    <source>
        <strain evidence="2 3">NRRL Y-17804</strain>
    </source>
</reference>
<keyword evidence="3" id="KW-1185">Reference proteome</keyword>
<reference evidence="2 3" key="1">
    <citation type="journal article" date="2011" name="J. Gen. Appl. Microbiol.">
        <title>Draft genome sequencing of the enigmatic yeast Saitoella complicata.</title>
        <authorList>
            <person name="Nishida H."/>
            <person name="Hamamoto M."/>
            <person name="Sugiyama J."/>
        </authorList>
    </citation>
    <scope>NUCLEOTIDE SEQUENCE [LARGE SCALE GENOMIC DNA]</scope>
    <source>
        <strain evidence="2 3">NRRL Y-17804</strain>
    </source>
</reference>
<name>A0A0E9NRH5_SAICN</name>
<evidence type="ECO:0000313" key="3">
    <source>
        <dbReference type="Proteomes" id="UP000033140"/>
    </source>
</evidence>
<feature type="region of interest" description="Disordered" evidence="1">
    <location>
        <begin position="471"/>
        <end position="491"/>
    </location>
</feature>
<feature type="region of interest" description="Disordered" evidence="1">
    <location>
        <begin position="140"/>
        <end position="163"/>
    </location>
</feature>
<gene>
    <name evidence="2" type="ORF">G7K_6534-t2</name>
</gene>
<accession>A0A0E9NRH5</accession>
<reference evidence="2 3" key="2">
    <citation type="journal article" date="2014" name="J. Gen. Appl. Microbiol.">
        <title>The early diverging ascomycetous budding yeast Saitoella complicata has three histone deacetylases belonging to the Clr6, Hos2, and Rpd3 lineages.</title>
        <authorList>
            <person name="Nishida H."/>
            <person name="Matsumoto T."/>
            <person name="Kondo S."/>
            <person name="Hamamoto M."/>
            <person name="Yoshikawa H."/>
        </authorList>
    </citation>
    <scope>NUCLEOTIDE SEQUENCE [LARGE SCALE GENOMIC DNA]</scope>
    <source>
        <strain evidence="2 3">NRRL Y-17804</strain>
    </source>
</reference>
<evidence type="ECO:0000256" key="1">
    <source>
        <dbReference type="SAM" id="MobiDB-lite"/>
    </source>
</evidence>
<sequence length="529" mass="58437">MGQVTYHAYAGVNLRRPTTVRGREALMGAFLLESLDNPVNGSYRSVDDLTELVNIIALDVVLDNYGPCAIVAYLTEHFEPFATFLGLQWSCSPIVLGPLPAHDPLCTYKPQDSPVDPPHLQGFSNSSLHRLQLLHLSDPPSWTSASMSSRAPTPSPPLPHQLTSLSHRSISHSLSDIRSKKTSRHLSQIAAVEKEIATLTAKHVEVFNKLEDALERKETKSEYVTVEHPKSEAVVKAEKGLEMGNPVVGEGVKKLVETAQTQTHAQVPPRMVQANEEDEWNQYSPHTDYPKDARQDSHYFEDDDFFSNVKPISSHSRRRSSSHAYADEDEFFDDLVEKRSQRVDSPLRLGAIMNHAPAALPTPPTATANATATAASAVHEVKPVRQPINPPTLTTFSPPAAAPPPKKKLSEVDHLRKEAASLTAALKSRREHLTHLRTRFTASTARLERLERDLTTISGRWEAEERARVQAETFKRKRSHSSSADEEDELEHLERSTKKLIVEVVKGAALFGLGVGASLGASGMIGRFT</sequence>
<dbReference type="AlphaFoldDB" id="A0A0E9NRH5"/>
<evidence type="ECO:0000313" key="2">
    <source>
        <dbReference type="EMBL" id="GAO52459.1"/>
    </source>
</evidence>
<comment type="caution">
    <text evidence="2">The sequence shown here is derived from an EMBL/GenBank/DDBJ whole genome shotgun (WGS) entry which is preliminary data.</text>
</comment>
<organism evidence="2 3">
    <name type="scientific">Saitoella complicata (strain BCRC 22490 / CBS 7301 / JCM 7358 / NBRC 10748 / NRRL Y-17804)</name>
    <dbReference type="NCBI Taxonomy" id="698492"/>
    <lineage>
        <taxon>Eukaryota</taxon>
        <taxon>Fungi</taxon>
        <taxon>Dikarya</taxon>
        <taxon>Ascomycota</taxon>
        <taxon>Taphrinomycotina</taxon>
        <taxon>Taphrinomycotina incertae sedis</taxon>
        <taxon>Saitoella</taxon>
    </lineage>
</organism>
<dbReference type="Proteomes" id="UP000033140">
    <property type="component" value="Unassembled WGS sequence"/>
</dbReference>
<dbReference type="EMBL" id="BACD03000069">
    <property type="protein sequence ID" value="GAO52459.1"/>
    <property type="molecule type" value="Genomic_DNA"/>
</dbReference>
<feature type="compositionally biased region" description="Polar residues" evidence="1">
    <location>
        <begin position="140"/>
        <end position="152"/>
    </location>
</feature>